<dbReference type="EMBL" id="JALJOS010000013">
    <property type="protein sequence ID" value="KAK9831561.1"/>
    <property type="molecule type" value="Genomic_DNA"/>
</dbReference>
<dbReference type="GO" id="GO:0016020">
    <property type="term" value="C:membrane"/>
    <property type="evidence" value="ECO:0007669"/>
    <property type="project" value="UniProtKB-ARBA"/>
</dbReference>
<protein>
    <submittedName>
        <fullName evidence="3">Uncharacterized protein</fullName>
    </submittedName>
</protein>
<comment type="caution">
    <text evidence="3">The sequence shown here is derived from an EMBL/GenBank/DDBJ whole genome shotgun (WGS) entry which is preliminary data.</text>
</comment>
<organism evidence="3 4">
    <name type="scientific">Apatococcus lobatus</name>
    <dbReference type="NCBI Taxonomy" id="904363"/>
    <lineage>
        <taxon>Eukaryota</taxon>
        <taxon>Viridiplantae</taxon>
        <taxon>Chlorophyta</taxon>
        <taxon>core chlorophytes</taxon>
        <taxon>Trebouxiophyceae</taxon>
        <taxon>Chlorellales</taxon>
        <taxon>Chlorellaceae</taxon>
        <taxon>Apatococcus</taxon>
    </lineage>
</organism>
<dbReference type="Pfam" id="PF02493">
    <property type="entry name" value="MORN"/>
    <property type="match status" value="5"/>
</dbReference>
<keyword evidence="4" id="KW-1185">Reference proteome</keyword>
<proteinExistence type="predicted"/>
<name>A0AAW1RDE6_9CHLO</name>
<gene>
    <name evidence="3" type="ORF">WJX74_000168</name>
</gene>
<evidence type="ECO:0000313" key="4">
    <source>
        <dbReference type="Proteomes" id="UP001438707"/>
    </source>
</evidence>
<evidence type="ECO:0000256" key="2">
    <source>
        <dbReference type="SAM" id="MobiDB-lite"/>
    </source>
</evidence>
<keyword evidence="1" id="KW-0677">Repeat</keyword>
<dbReference type="SMART" id="SM00698">
    <property type="entry name" value="MORN"/>
    <property type="match status" value="5"/>
</dbReference>
<feature type="region of interest" description="Disordered" evidence="2">
    <location>
        <begin position="1"/>
        <end position="49"/>
    </location>
</feature>
<dbReference type="AlphaFoldDB" id="A0AAW1RDE6"/>
<sequence>MDEAAETVAWSGAYDENGLPHGKGKLVYPSRAASDEEDRPKDQYEGELQAGVRQGSGIYTWANNASYTGRYERNVREGKGVMQFPGGARYEGEWQANKMHGEGVYTYANGDQYQGTFNENRKHGLGAYWSQESQTSSIGEWKAGEFVKGDCAMKDGFKWTGTKGAKGYQGTFVNMRCGTAQAGSFGTDRWNSSGPLQTSI</sequence>
<dbReference type="InterPro" id="IPR003409">
    <property type="entry name" value="MORN"/>
</dbReference>
<reference evidence="3 4" key="1">
    <citation type="journal article" date="2024" name="Nat. Commun.">
        <title>Phylogenomics reveals the evolutionary origins of lichenization in chlorophyte algae.</title>
        <authorList>
            <person name="Puginier C."/>
            <person name="Libourel C."/>
            <person name="Otte J."/>
            <person name="Skaloud P."/>
            <person name="Haon M."/>
            <person name="Grisel S."/>
            <person name="Petersen M."/>
            <person name="Berrin J.G."/>
            <person name="Delaux P.M."/>
            <person name="Dal Grande F."/>
            <person name="Keller J."/>
        </authorList>
    </citation>
    <scope>NUCLEOTIDE SEQUENCE [LARGE SCALE GENOMIC DNA]</scope>
    <source>
        <strain evidence="3 4">SAG 2145</strain>
    </source>
</reference>
<dbReference type="PANTHER" id="PTHR43215:SF14">
    <property type="entry name" value="RADIAL SPOKE HEAD 1 HOMOLOG"/>
    <property type="match status" value="1"/>
</dbReference>
<dbReference type="PANTHER" id="PTHR43215">
    <property type="entry name" value="RADIAL SPOKE HEAD 1 HOMOLOG"/>
    <property type="match status" value="1"/>
</dbReference>
<dbReference type="SUPFAM" id="SSF82185">
    <property type="entry name" value="Histone H3 K4-specific methyltransferase SET7/9 N-terminal domain"/>
    <property type="match status" value="1"/>
</dbReference>
<dbReference type="Proteomes" id="UP001438707">
    <property type="component" value="Unassembled WGS sequence"/>
</dbReference>
<evidence type="ECO:0000313" key="3">
    <source>
        <dbReference type="EMBL" id="KAK9831561.1"/>
    </source>
</evidence>
<evidence type="ECO:0000256" key="1">
    <source>
        <dbReference type="ARBA" id="ARBA00022737"/>
    </source>
</evidence>
<dbReference type="Gene3D" id="2.20.110.10">
    <property type="entry name" value="Histone H3 K4-specific methyltransferase SET7/9 N-terminal domain"/>
    <property type="match status" value="2"/>
</dbReference>
<accession>A0AAW1RDE6</accession>